<feature type="domain" description="DUF6701" evidence="2">
    <location>
        <begin position="919"/>
        <end position="1487"/>
    </location>
</feature>
<accession>A0A2N7I9Y1</accession>
<reference evidence="4" key="1">
    <citation type="submission" date="2016-07" db="EMBL/GenBank/DDBJ databases">
        <title>Nontailed viruses are major unrecognized killers of bacteria in the ocean.</title>
        <authorList>
            <person name="Kauffman K."/>
            <person name="Hussain F."/>
            <person name="Yang J."/>
            <person name="Arevalo P."/>
            <person name="Brown J."/>
            <person name="Cutler M."/>
            <person name="Kelly L."/>
            <person name="Polz M.F."/>
        </authorList>
    </citation>
    <scope>NUCLEOTIDE SEQUENCE [LARGE SCALE GENOMIC DNA]</scope>
    <source>
        <strain evidence="4">10N.261.51.B8</strain>
    </source>
</reference>
<dbReference type="EMBL" id="MCYL01000046">
    <property type="protein sequence ID" value="PML53048.1"/>
    <property type="molecule type" value="Genomic_DNA"/>
</dbReference>
<name>A0A2N7I9Y1_9VIBR</name>
<evidence type="ECO:0000259" key="2">
    <source>
        <dbReference type="Pfam" id="PF20419"/>
    </source>
</evidence>
<evidence type="ECO:0000313" key="4">
    <source>
        <dbReference type="Proteomes" id="UP000235746"/>
    </source>
</evidence>
<proteinExistence type="predicted"/>
<organism evidence="3 4">
    <name type="scientific">Vibrio lentus</name>
    <dbReference type="NCBI Taxonomy" id="136468"/>
    <lineage>
        <taxon>Bacteria</taxon>
        <taxon>Pseudomonadati</taxon>
        <taxon>Pseudomonadota</taxon>
        <taxon>Gammaproteobacteria</taxon>
        <taxon>Vibrionales</taxon>
        <taxon>Vibrionaceae</taxon>
        <taxon>Vibrio</taxon>
    </lineage>
</organism>
<dbReference type="Proteomes" id="UP000235746">
    <property type="component" value="Unassembled WGS sequence"/>
</dbReference>
<comment type="caution">
    <text evidence="3">The sequence shown here is derived from an EMBL/GenBank/DDBJ whole genome shotgun (WGS) entry which is preliminary data.</text>
</comment>
<keyword evidence="1" id="KW-0732">Signal</keyword>
<gene>
    <name evidence="3" type="ORF">BCT74_13510</name>
</gene>
<dbReference type="InterPro" id="IPR046524">
    <property type="entry name" value="DUF6701"/>
</dbReference>
<protein>
    <recommendedName>
        <fullName evidence="2">DUF6701 domain-containing protein</fullName>
    </recommendedName>
</protein>
<feature type="chain" id="PRO_5014814921" description="DUF6701 domain-containing protein" evidence="1">
    <location>
        <begin position="23"/>
        <end position="1493"/>
    </location>
</feature>
<feature type="signal peptide" evidence="1">
    <location>
        <begin position="1"/>
        <end position="22"/>
    </location>
</feature>
<evidence type="ECO:0000256" key="1">
    <source>
        <dbReference type="SAM" id="SignalP"/>
    </source>
</evidence>
<dbReference type="Pfam" id="PF20419">
    <property type="entry name" value="DUF6701"/>
    <property type="match status" value="1"/>
</dbReference>
<sequence>MSMFRKLVGILTLSLLSVNAHAELFPGGLCPSASVQTWSGSGGEVEFKDDGYIRNSAGVGFSSIKKNHDGSCGRNACSADNSKILAQSPNFTIPNSATDIESLPGVPNFVSGNKIKLEDWQSIVLPSGTYFTSKEIELKDDSSLRVSGDVVLYVDKFKMKDDSFISYNRGNSGNEFFLVGTDKSHIKIETDNSVYAHIVSDDHVDLEEDVYFTGTITGKKVHLKNDSILNTSLPVNCDNESPIYSTNAKYEFGVKQCTGMPCEIEFLEDYEIAPLVFVMPTVKTTDPDYDAPSRLKITSSIDENSSSVWIDQDSQPDLRFSYQEVPMTEISYFVIEPGTVEIDGHKLVAGYVDTNAAIRRRGSVNEAIVPYSRFGGEGFNLTPVVLHQLQTNSNSQAWMTSGRRHQGNQLDQVRLFIELSETGNANFNNRVERLAFLASEPSGKLASKNSFIQFEHFNIERQSGTYSSLLDGCRNSTATTALTEITGIIGNKQQRLGGDGGWVRRCEINGNEATFAMDEDRNERSHIPELGGYLAFQKKTTELPPVCSVTPFAVQSWDHASELTWTSNTTAIQINGTYNRSGAIGIRLDPSNPNTPTDPNSFKQCDRGKCIESDNLYVFEPDVVSVDWTTGNDFTAGSGNHNLAGGTYNTVSTGGDGRITLTDDVYYIEHLIVTGSGSITLSKDTTLIVNTFTLNGGARFNNNGYSMRLWAENKGSSSASVVVKHSLTADVFSRGTVEVSSGQGVINGRVTAFDVTLSPDGKIINNDLSCPVETSDYEVVLSPEIDIALTCEAITATAKVYNNKVIDTSFNGTVTLSSNGNTLDTAMAQSGVATFSVDSNVVQTIDAMASITITGQDYVSNAVNYQFVPERFEILPTPLNLIAGRSQAIAISPLECDAGGTPISDTSYLGDSEVSLSNVSYIYPSSPLNSASIETLDKDGDWVSSPSAGVAPLELTFVSENGKVVANSEIKYAEAGQVTFTLSDKQCITDEDGVEKCKEYTGTKEVKSRPWTFAVCPPSSINGTDGNSTGGVGFMPARESFSLNVKPVVWSAALDVNVDSSVDGQTGPFRLFQKRPNSPFCSLATTENFYVDDSATNTSVELVHSLATPSNGIAGLMSGGDAIDNHSTTTELEFSNLSVTEVGSFHFQAQSNNTFYDAIEGGIDPGARELGRFYPRYFQVVGEDWDYFGAQTAFNYMNQNFDKVSFDVEALSGGTSPQAVENYQHFDSVVQARFNLYDNVMPNRLRFPDFGHATWAGTDQSIGTFSAMPKNHCSDINPTSLCWSKADTAIGYEDGPFNDSAGSESTDIRIALESSLDPVEFWDDGDQLESQPVLRFGRVALDSVGGTVNSTLTVPLRVEFWNGERFITSVLDSDGDSTTEVQSVNDSSGNVDIWVEENQTADTLTFSGSGTVVDGELNNITVTHSTQVRQQTQMWLELDSGANDMSWLRYNWASPQATSDRNGEQDPSTVVTFGIYRGNDRVIYRGESGLTGQ</sequence>
<evidence type="ECO:0000313" key="3">
    <source>
        <dbReference type="EMBL" id="PML53048.1"/>
    </source>
</evidence>